<dbReference type="AlphaFoldDB" id="A0A9W9CT80"/>
<comment type="caution">
    <text evidence="2">The sequence shown here is derived from an EMBL/GenBank/DDBJ whole genome shotgun (WGS) entry which is preliminary data.</text>
</comment>
<organism evidence="2 3">
    <name type="scientific">Gnomoniopsis smithogilvyi</name>
    <dbReference type="NCBI Taxonomy" id="1191159"/>
    <lineage>
        <taxon>Eukaryota</taxon>
        <taxon>Fungi</taxon>
        <taxon>Dikarya</taxon>
        <taxon>Ascomycota</taxon>
        <taxon>Pezizomycotina</taxon>
        <taxon>Sordariomycetes</taxon>
        <taxon>Sordariomycetidae</taxon>
        <taxon>Diaporthales</taxon>
        <taxon>Gnomoniaceae</taxon>
        <taxon>Gnomoniopsis</taxon>
    </lineage>
</organism>
<reference evidence="2" key="1">
    <citation type="submission" date="2022-10" db="EMBL/GenBank/DDBJ databases">
        <title>Tapping the CABI collections for fungal endophytes: first genome assemblies for Collariella, Neodidymelliopsis, Ascochyta clinopodiicola, Didymella pomorum, Didymosphaeria variabile, Neocosmospora piperis and Neocucurbitaria cava.</title>
        <authorList>
            <person name="Hill R."/>
        </authorList>
    </citation>
    <scope>NUCLEOTIDE SEQUENCE</scope>
    <source>
        <strain evidence="2">IMI 355082</strain>
    </source>
</reference>
<protein>
    <submittedName>
        <fullName evidence="2">Uncharacterized protein</fullName>
    </submittedName>
</protein>
<keyword evidence="1" id="KW-0732">Signal</keyword>
<dbReference type="OrthoDB" id="4788808at2759"/>
<sequence length="94" mass="9881">MQFSILAFFLIAGATAAPSIERQVQNMDSPNNVKRQDASCASYSTATTFPNQIAFGDYTLCCNYFGPDPTPTGSYQNCCDQAGAGTGSGFPGCT</sequence>
<evidence type="ECO:0000313" key="2">
    <source>
        <dbReference type="EMBL" id="KAJ4387300.1"/>
    </source>
</evidence>
<dbReference type="Proteomes" id="UP001140453">
    <property type="component" value="Unassembled WGS sequence"/>
</dbReference>
<feature type="signal peptide" evidence="1">
    <location>
        <begin position="1"/>
        <end position="16"/>
    </location>
</feature>
<keyword evidence="3" id="KW-1185">Reference proteome</keyword>
<gene>
    <name evidence="2" type="ORF">N0V93_007889</name>
</gene>
<feature type="chain" id="PRO_5040851127" evidence="1">
    <location>
        <begin position="17"/>
        <end position="94"/>
    </location>
</feature>
<evidence type="ECO:0000256" key="1">
    <source>
        <dbReference type="SAM" id="SignalP"/>
    </source>
</evidence>
<proteinExistence type="predicted"/>
<name>A0A9W9CT80_9PEZI</name>
<evidence type="ECO:0000313" key="3">
    <source>
        <dbReference type="Proteomes" id="UP001140453"/>
    </source>
</evidence>
<dbReference type="EMBL" id="JAPEVB010000005">
    <property type="protein sequence ID" value="KAJ4387300.1"/>
    <property type="molecule type" value="Genomic_DNA"/>
</dbReference>
<accession>A0A9W9CT80</accession>